<dbReference type="InterPro" id="IPR027417">
    <property type="entry name" value="P-loop_NTPase"/>
</dbReference>
<organism evidence="14 15">
    <name type="scientific">Silvanigrella aquatica</name>
    <dbReference type="NCBI Taxonomy" id="1915309"/>
    <lineage>
        <taxon>Bacteria</taxon>
        <taxon>Pseudomonadati</taxon>
        <taxon>Bdellovibrionota</taxon>
        <taxon>Oligoflexia</taxon>
        <taxon>Silvanigrellales</taxon>
        <taxon>Silvanigrellaceae</taxon>
        <taxon>Silvanigrella</taxon>
    </lineage>
</organism>
<evidence type="ECO:0000256" key="10">
    <source>
        <dbReference type="ARBA" id="ARBA00061052"/>
    </source>
</evidence>
<evidence type="ECO:0000313" key="14">
    <source>
        <dbReference type="EMBL" id="APJ03789.1"/>
    </source>
</evidence>
<evidence type="ECO:0000256" key="9">
    <source>
        <dbReference type="ARBA" id="ARBA00057626"/>
    </source>
</evidence>
<keyword evidence="2 12" id="KW-1003">Cell membrane</keyword>
<dbReference type="Pfam" id="PF03144">
    <property type="entry name" value="GTP_EFTU_D2"/>
    <property type="match status" value="1"/>
</dbReference>
<comment type="similarity">
    <text evidence="10">Belongs to the GTP-binding elongation factor family. LepA subfamily.</text>
</comment>
<dbReference type="EMBL" id="CP017834">
    <property type="protein sequence ID" value="APJ03789.1"/>
    <property type="molecule type" value="Genomic_DNA"/>
</dbReference>
<dbReference type="CDD" id="cd16260">
    <property type="entry name" value="EF4_III"/>
    <property type="match status" value="1"/>
</dbReference>
<dbReference type="Pfam" id="PF06421">
    <property type="entry name" value="LepA_C"/>
    <property type="match status" value="1"/>
</dbReference>
<keyword evidence="14" id="KW-0251">Elongation factor</keyword>
<dbReference type="CDD" id="cd03699">
    <property type="entry name" value="EF4_II"/>
    <property type="match status" value="1"/>
</dbReference>
<evidence type="ECO:0000259" key="13">
    <source>
        <dbReference type="PROSITE" id="PS51722"/>
    </source>
</evidence>
<dbReference type="InterPro" id="IPR013842">
    <property type="entry name" value="LepA_CTD"/>
</dbReference>
<dbReference type="GO" id="GO:0005886">
    <property type="term" value="C:plasma membrane"/>
    <property type="evidence" value="ECO:0007669"/>
    <property type="project" value="UniProtKB-SubCell"/>
</dbReference>
<keyword evidence="7 12" id="KW-0472">Membrane</keyword>
<dbReference type="AlphaFoldDB" id="A0A1L4D0R3"/>
<dbReference type="KEGG" id="saqi:AXG55_07665"/>
<dbReference type="HAMAP" id="MF_00071">
    <property type="entry name" value="LepA"/>
    <property type="match status" value="1"/>
</dbReference>
<dbReference type="EC" id="3.6.5.n1" evidence="11 12"/>
<evidence type="ECO:0000313" key="15">
    <source>
        <dbReference type="Proteomes" id="UP000184731"/>
    </source>
</evidence>
<comment type="catalytic activity">
    <reaction evidence="8 12">
        <text>GTP + H2O = GDP + phosphate + H(+)</text>
        <dbReference type="Rhea" id="RHEA:19669"/>
        <dbReference type="ChEBI" id="CHEBI:15377"/>
        <dbReference type="ChEBI" id="CHEBI:15378"/>
        <dbReference type="ChEBI" id="CHEBI:37565"/>
        <dbReference type="ChEBI" id="CHEBI:43474"/>
        <dbReference type="ChEBI" id="CHEBI:58189"/>
        <dbReference type="EC" id="3.6.5.n1"/>
    </reaction>
</comment>
<dbReference type="Gene3D" id="3.40.50.300">
    <property type="entry name" value="P-loop containing nucleotide triphosphate hydrolases"/>
    <property type="match status" value="1"/>
</dbReference>
<dbReference type="Gene3D" id="3.30.70.870">
    <property type="entry name" value="Elongation Factor G (Translational Gtpase), domain 3"/>
    <property type="match status" value="1"/>
</dbReference>
<evidence type="ECO:0000256" key="7">
    <source>
        <dbReference type="ARBA" id="ARBA00023136"/>
    </source>
</evidence>
<dbReference type="NCBIfam" id="TIGR00231">
    <property type="entry name" value="small_GTP"/>
    <property type="match status" value="1"/>
</dbReference>
<dbReference type="PRINTS" id="PR00315">
    <property type="entry name" value="ELONGATNFCT"/>
</dbReference>
<evidence type="ECO:0000256" key="8">
    <source>
        <dbReference type="ARBA" id="ARBA00050293"/>
    </source>
</evidence>
<evidence type="ECO:0000256" key="2">
    <source>
        <dbReference type="ARBA" id="ARBA00022475"/>
    </source>
</evidence>
<dbReference type="Gene3D" id="3.30.70.2570">
    <property type="entry name" value="Elongation factor 4, C-terminal domain"/>
    <property type="match status" value="1"/>
</dbReference>
<name>A0A1L4D0R3_9BACT</name>
<evidence type="ECO:0000256" key="12">
    <source>
        <dbReference type="HAMAP-Rule" id="MF_00071"/>
    </source>
</evidence>
<dbReference type="FunFam" id="3.30.70.870:FF:000004">
    <property type="entry name" value="Translation factor GUF1, mitochondrial"/>
    <property type="match status" value="1"/>
</dbReference>
<dbReference type="GO" id="GO:0003924">
    <property type="term" value="F:GTPase activity"/>
    <property type="evidence" value="ECO:0007669"/>
    <property type="project" value="UniProtKB-UniRule"/>
</dbReference>
<dbReference type="FunFam" id="3.30.70.240:FF:000007">
    <property type="entry name" value="Translation factor GUF1, mitochondrial"/>
    <property type="match status" value="1"/>
</dbReference>
<feature type="binding site" evidence="12">
    <location>
        <begin position="139"/>
        <end position="142"/>
    </location>
    <ligand>
        <name>GTP</name>
        <dbReference type="ChEBI" id="CHEBI:37565"/>
    </ligand>
</feature>
<dbReference type="InterPro" id="IPR004161">
    <property type="entry name" value="EFTu-like_2"/>
</dbReference>
<dbReference type="PROSITE" id="PS00301">
    <property type="entry name" value="G_TR_1"/>
    <property type="match status" value="1"/>
</dbReference>
<keyword evidence="4 12" id="KW-0378">Hydrolase</keyword>
<dbReference type="NCBIfam" id="TIGR01393">
    <property type="entry name" value="lepA"/>
    <property type="match status" value="1"/>
</dbReference>
<dbReference type="InterPro" id="IPR035647">
    <property type="entry name" value="EFG_III/V"/>
</dbReference>
<evidence type="ECO:0000256" key="6">
    <source>
        <dbReference type="ARBA" id="ARBA00023134"/>
    </source>
</evidence>
<dbReference type="PROSITE" id="PS51722">
    <property type="entry name" value="G_TR_2"/>
    <property type="match status" value="1"/>
</dbReference>
<dbReference type="InterPro" id="IPR000640">
    <property type="entry name" value="EFG_V-like"/>
</dbReference>
<evidence type="ECO:0000256" key="5">
    <source>
        <dbReference type="ARBA" id="ARBA00022917"/>
    </source>
</evidence>
<dbReference type="InterPro" id="IPR005225">
    <property type="entry name" value="Small_GTP-bd"/>
</dbReference>
<dbReference type="SUPFAM" id="SSF54980">
    <property type="entry name" value="EF-G C-terminal domain-like"/>
    <property type="match status" value="2"/>
</dbReference>
<dbReference type="Pfam" id="PF00009">
    <property type="entry name" value="GTP_EFTU"/>
    <property type="match status" value="1"/>
</dbReference>
<dbReference type="Gene3D" id="2.40.30.10">
    <property type="entry name" value="Translation factors"/>
    <property type="match status" value="1"/>
</dbReference>
<dbReference type="FunFam" id="3.40.50.300:FF:000078">
    <property type="entry name" value="Elongation factor 4"/>
    <property type="match status" value="1"/>
</dbReference>
<dbReference type="SMART" id="SM00838">
    <property type="entry name" value="EFG_C"/>
    <property type="match status" value="1"/>
</dbReference>
<keyword evidence="3 12" id="KW-0547">Nucleotide-binding</keyword>
<feature type="binding site" evidence="12">
    <location>
        <begin position="22"/>
        <end position="27"/>
    </location>
    <ligand>
        <name>GTP</name>
        <dbReference type="ChEBI" id="CHEBI:37565"/>
    </ligand>
</feature>
<sequence>MSKTANAEPNLIRNFCIIAHIDHGKSTLADRLLELTGAVADRDKQAQILDSMDLERERGITIKAQTATVDYKAKDGKIYTLNLIDTPGHVDFTYEVSRSLTACEGALLVVDATQGVEAQTVANVYLAGDNNVEILPVINKADLPSADYERVCLQIEEELAIDTSNAIKCSAKTGMGVPDILEAIIQFIPAPEDTRQKDLRALIFDSWFDPYQGVIVLVRVVDGIVKIGDQIKMMHSGKTFEVQKVGIMCVKAYPRESLSAGEVGYIVANVKDVKDSRVGDTISHAHSTVEPLPGFKKAKQMVFAGIFPVETNQFEALKDALAKLTLNDSSLSYEPETSVALGFGFRCGFLGLLHMEIIQERLEREYNMNVIFTAPTCVYIVQTTKGEELRVDNPANLPPPANIAKFLEPLVKATFHMPQEHLGSVMALLAERRGIQTKMEYLTQSRVMLQYELPLNEMVFDFFDRIKSISRGYASMDYEFHDYKESDLVRLDILVNGDPLDALSCIVHRSSSYERGRLLVKKLREVIPRQQFEVPLQAAIGSKVIARETLSAMRKDVTAKCYGGDISRKRKLLDKQKEGKKRMKQVGSVEIPQEAFMAILNLSDVE</sequence>
<dbReference type="InterPro" id="IPR035654">
    <property type="entry name" value="LepA_IV"/>
</dbReference>
<comment type="subcellular location">
    <subcellularLocation>
        <location evidence="12">Cell membrane</location>
        <topology evidence="12">Peripheral membrane protein</topology>
        <orientation evidence="12">Cytoplasmic side</orientation>
    </subcellularLocation>
</comment>
<dbReference type="InterPro" id="IPR000795">
    <property type="entry name" value="T_Tr_GTP-bd_dom"/>
</dbReference>
<dbReference type="FunFam" id="2.40.30.10:FF:000015">
    <property type="entry name" value="Translation factor GUF1, mitochondrial"/>
    <property type="match status" value="1"/>
</dbReference>
<keyword evidence="5 12" id="KW-0648">Protein biosynthesis</keyword>
<evidence type="ECO:0000256" key="4">
    <source>
        <dbReference type="ARBA" id="ARBA00022801"/>
    </source>
</evidence>
<dbReference type="Proteomes" id="UP000184731">
    <property type="component" value="Chromosome"/>
</dbReference>
<dbReference type="InterPro" id="IPR031157">
    <property type="entry name" value="G_TR_CS"/>
</dbReference>
<dbReference type="InterPro" id="IPR038363">
    <property type="entry name" value="LepA_C_sf"/>
</dbReference>
<dbReference type="PANTHER" id="PTHR43512:SF4">
    <property type="entry name" value="TRANSLATION FACTOR GUF1 HOMOLOG, CHLOROPLASTIC"/>
    <property type="match status" value="1"/>
</dbReference>
<keyword evidence="15" id="KW-1185">Reference proteome</keyword>
<dbReference type="RefSeq" id="WP_148697531.1">
    <property type="nucleotide sequence ID" value="NZ_CP017834.1"/>
</dbReference>
<comment type="function">
    <text evidence="9 12">Required for accurate and efficient protein synthesis under certain stress conditions. May act as a fidelity factor of the translation reaction, by catalyzing a one-codon backward translocation of tRNAs on improperly translocated ribosomes. Back-translocation proceeds from a post-translocation (POST) complex to a pre-translocation (PRE) complex, thus giving elongation factor G a second chance to translocate the tRNAs correctly. Binds to ribosomes in a GTP-dependent manner.</text>
</comment>
<dbReference type="Gene3D" id="3.30.70.240">
    <property type="match status" value="1"/>
</dbReference>
<protein>
    <recommendedName>
        <fullName evidence="11 12">Elongation factor 4</fullName>
        <shortName evidence="12">EF-4</shortName>
        <ecNumber evidence="11 12">3.6.5.n1</ecNumber>
    </recommendedName>
    <alternativeName>
        <fullName evidence="12">Ribosomal back-translocase LepA</fullName>
    </alternativeName>
</protein>
<evidence type="ECO:0000256" key="1">
    <source>
        <dbReference type="ARBA" id="ARBA00005454"/>
    </source>
</evidence>
<dbReference type="Pfam" id="PF00679">
    <property type="entry name" value="EFG_C"/>
    <property type="match status" value="1"/>
</dbReference>
<gene>
    <name evidence="12" type="primary">lepA</name>
    <name evidence="14" type="ORF">AXG55_07665</name>
</gene>
<keyword evidence="6 12" id="KW-0342">GTP-binding</keyword>
<dbReference type="GO" id="GO:0005525">
    <property type="term" value="F:GTP binding"/>
    <property type="evidence" value="ECO:0007669"/>
    <property type="project" value="UniProtKB-UniRule"/>
</dbReference>
<dbReference type="PANTHER" id="PTHR43512">
    <property type="entry name" value="TRANSLATION FACTOR GUF1-RELATED"/>
    <property type="match status" value="1"/>
</dbReference>
<dbReference type="SUPFAM" id="SSF52540">
    <property type="entry name" value="P-loop containing nucleoside triphosphate hydrolases"/>
    <property type="match status" value="1"/>
</dbReference>
<dbReference type="OrthoDB" id="5287416at2"/>
<dbReference type="FunFam" id="3.30.70.2570:FF:000001">
    <property type="entry name" value="Translation factor GUF1, mitochondrial"/>
    <property type="match status" value="1"/>
</dbReference>
<proteinExistence type="inferred from homology"/>
<evidence type="ECO:0000256" key="11">
    <source>
        <dbReference type="ARBA" id="ARBA00066744"/>
    </source>
</evidence>
<dbReference type="InterPro" id="IPR006297">
    <property type="entry name" value="EF-4"/>
</dbReference>
<reference evidence="14 15" key="1">
    <citation type="submission" date="2016-10" db="EMBL/GenBank/DDBJ databases">
        <title>Silvanigrella aquatica sp. nov., isolated from a freshwater lake located in the Black Forest, Germany, description of Silvanigrellaceae fam. nov., Silvanigrellales ord. nov., reclassification of the order Bdellovibrionales in the class Oligoflexia, reclassification of the families Bacteriovoracaceae and Halobacteriovoraceae in the new order Bacteriovoracales ord. nov., and reclassification of the family Pseudobacteriovoracaceae in the order Oligoflexiales.</title>
        <authorList>
            <person name="Hahn M.W."/>
            <person name="Schmidt J."/>
            <person name="Koll U."/>
            <person name="Rohde M."/>
            <person name="Verbag S."/>
            <person name="Pitt A."/>
            <person name="Nakai R."/>
            <person name="Naganuma T."/>
            <person name="Lang E."/>
        </authorList>
    </citation>
    <scope>NUCLEOTIDE SEQUENCE [LARGE SCALE GENOMIC DNA]</scope>
    <source>
        <strain evidence="14 15">MWH-Nonnen-W8red</strain>
    </source>
</reference>
<accession>A0A1L4D0R3</accession>
<dbReference type="STRING" id="1915309.AXG55_07665"/>
<comment type="similarity">
    <text evidence="1 12">Belongs to the TRAFAC class translation factor GTPase superfamily. Classic translation factor GTPase family. LepA subfamily.</text>
</comment>
<feature type="domain" description="Tr-type G" evidence="13">
    <location>
        <begin position="10"/>
        <end position="192"/>
    </location>
</feature>
<dbReference type="GO" id="GO:0043022">
    <property type="term" value="F:ribosome binding"/>
    <property type="evidence" value="ECO:0007669"/>
    <property type="project" value="UniProtKB-UniRule"/>
</dbReference>
<dbReference type="GO" id="GO:0003746">
    <property type="term" value="F:translation elongation factor activity"/>
    <property type="evidence" value="ECO:0007669"/>
    <property type="project" value="UniProtKB-UniRule"/>
</dbReference>
<dbReference type="CDD" id="cd01890">
    <property type="entry name" value="LepA"/>
    <property type="match status" value="1"/>
</dbReference>
<dbReference type="CDD" id="cd03709">
    <property type="entry name" value="lepA_C"/>
    <property type="match status" value="1"/>
</dbReference>
<dbReference type="GO" id="GO:0045727">
    <property type="term" value="P:positive regulation of translation"/>
    <property type="evidence" value="ECO:0007669"/>
    <property type="project" value="UniProtKB-UniRule"/>
</dbReference>
<evidence type="ECO:0000256" key="3">
    <source>
        <dbReference type="ARBA" id="ARBA00022741"/>
    </source>
</evidence>